<feature type="transmembrane region" description="Helical" evidence="1">
    <location>
        <begin position="334"/>
        <end position="354"/>
    </location>
</feature>
<dbReference type="AlphaFoldDB" id="A0A1G6DZG7"/>
<feature type="transmembrane region" description="Helical" evidence="1">
    <location>
        <begin position="985"/>
        <end position="1008"/>
    </location>
</feature>
<dbReference type="PRINTS" id="PR00702">
    <property type="entry name" value="ACRIFLAVINRP"/>
</dbReference>
<feature type="transmembrane region" description="Helical" evidence="1">
    <location>
        <begin position="361"/>
        <end position="383"/>
    </location>
</feature>
<accession>A0A1G6DZG7</accession>
<dbReference type="PANTHER" id="PTHR32063">
    <property type="match status" value="1"/>
</dbReference>
<dbReference type="Proteomes" id="UP000199071">
    <property type="component" value="Unassembled WGS sequence"/>
</dbReference>
<dbReference type="EMBL" id="FMXQ01000009">
    <property type="protein sequence ID" value="SDB50599.1"/>
    <property type="molecule type" value="Genomic_DNA"/>
</dbReference>
<dbReference type="GO" id="GO:0005886">
    <property type="term" value="C:plasma membrane"/>
    <property type="evidence" value="ECO:0007669"/>
    <property type="project" value="TreeGrafter"/>
</dbReference>
<feature type="transmembrane region" description="Helical" evidence="1">
    <location>
        <begin position="858"/>
        <end position="877"/>
    </location>
</feature>
<feature type="transmembrane region" description="Helical" evidence="1">
    <location>
        <begin position="463"/>
        <end position="496"/>
    </location>
</feature>
<dbReference type="SUPFAM" id="SSF82714">
    <property type="entry name" value="Multidrug efflux transporter AcrB TolC docking domain, DN and DC subdomains"/>
    <property type="match status" value="2"/>
</dbReference>
<dbReference type="Gene3D" id="3.30.70.1320">
    <property type="entry name" value="Multidrug efflux transporter AcrB pore domain like"/>
    <property type="match status" value="1"/>
</dbReference>
<keyword evidence="1" id="KW-0812">Transmembrane</keyword>
<keyword evidence="3" id="KW-1185">Reference proteome</keyword>
<dbReference type="Gene3D" id="3.30.2090.10">
    <property type="entry name" value="Multidrug efflux transporter AcrB TolC docking domain, DN and DC subdomains"/>
    <property type="match status" value="2"/>
</dbReference>
<evidence type="ECO:0000256" key="1">
    <source>
        <dbReference type="SAM" id="Phobius"/>
    </source>
</evidence>
<protein>
    <submittedName>
        <fullName evidence="2">Multidrug efflux pump subunit AcrB</fullName>
    </submittedName>
</protein>
<evidence type="ECO:0000313" key="2">
    <source>
        <dbReference type="EMBL" id="SDB50599.1"/>
    </source>
</evidence>
<dbReference type="InterPro" id="IPR001036">
    <property type="entry name" value="Acrflvin-R"/>
</dbReference>
<keyword evidence="1" id="KW-0472">Membrane</keyword>
<reference evidence="2 3" key="1">
    <citation type="submission" date="2016-10" db="EMBL/GenBank/DDBJ databases">
        <authorList>
            <person name="de Groot N.N."/>
        </authorList>
    </citation>
    <scope>NUCLEOTIDE SEQUENCE [LARGE SCALE GENOMIC DNA]</scope>
    <source>
        <strain evidence="2 3">ATCC 35022</strain>
    </source>
</reference>
<feature type="transmembrane region" description="Helical" evidence="1">
    <location>
        <begin position="909"/>
        <end position="931"/>
    </location>
</feature>
<feature type="transmembrane region" description="Helical" evidence="1">
    <location>
        <begin position="884"/>
        <end position="903"/>
    </location>
</feature>
<feature type="transmembrane region" description="Helical" evidence="1">
    <location>
        <begin position="428"/>
        <end position="451"/>
    </location>
</feature>
<dbReference type="SUPFAM" id="SSF82866">
    <property type="entry name" value="Multidrug efflux transporter AcrB transmembrane domain"/>
    <property type="match status" value="2"/>
</dbReference>
<dbReference type="PANTHER" id="PTHR32063:SF64">
    <property type="entry name" value="ACRB_ACRD_ACRF FAMILY PROTEIN"/>
    <property type="match status" value="1"/>
</dbReference>
<dbReference type="Gene3D" id="3.30.70.1440">
    <property type="entry name" value="Multidrug efflux transporter AcrB pore domain"/>
    <property type="match status" value="1"/>
</dbReference>
<dbReference type="Gene3D" id="1.20.1640.10">
    <property type="entry name" value="Multidrug efflux transporter AcrB transmembrane domain"/>
    <property type="match status" value="2"/>
</dbReference>
<keyword evidence="1" id="KW-1133">Transmembrane helix</keyword>
<feature type="transmembrane region" description="Helical" evidence="1">
    <location>
        <begin position="959"/>
        <end position="979"/>
    </location>
</feature>
<dbReference type="OrthoDB" id="9798415at2"/>
<organism evidence="2 3">
    <name type="scientific">Bauldia litoralis</name>
    <dbReference type="NCBI Taxonomy" id="665467"/>
    <lineage>
        <taxon>Bacteria</taxon>
        <taxon>Pseudomonadati</taxon>
        <taxon>Pseudomonadota</taxon>
        <taxon>Alphaproteobacteria</taxon>
        <taxon>Hyphomicrobiales</taxon>
        <taxon>Kaistiaceae</taxon>
        <taxon>Bauldia</taxon>
    </lineage>
</organism>
<name>A0A1G6DZG7_9HYPH</name>
<dbReference type="RefSeq" id="WP_090879156.1">
    <property type="nucleotide sequence ID" value="NZ_FMXQ01000009.1"/>
</dbReference>
<proteinExistence type="predicted"/>
<dbReference type="InterPro" id="IPR027463">
    <property type="entry name" value="AcrB_DN_DC_subdom"/>
</dbReference>
<feature type="transmembrane region" description="Helical" evidence="1">
    <location>
        <begin position="517"/>
        <end position="541"/>
    </location>
</feature>
<dbReference type="Gene3D" id="3.30.70.1430">
    <property type="entry name" value="Multidrug efflux transporter AcrB pore domain"/>
    <property type="match status" value="2"/>
</dbReference>
<sequence length="1035" mass="111785">MKSHNLSAWAIEHRVLVFFFMLLFLIAGAYSYMNLGREEDPSFSVDTMVVSAGWPGATLVDTMNELNNTIAEKLEETPYLDYLKSYTEPGKTVIYVNLLQSTPPSAIPETWYQVRKKVSDITQNLPQGTQGPFFNDEYGDVYGIVYGITFDGFTYRNARDFAETAKAAFLTVGDTGKVDIFGDQKEKIYLSFSPEQLAALGISLNQVMAALSAQNEVTPAGVITSPTEQILIDVSGAFVDTATIAAINLHINGSFYKLTDLADITRRSVDPPTKMFEVNGKQAVGIGISMRTGGNNLTFGAEIGAIAAKLQQEFPIGIDLVQVSDQPEIVRESIHGFTSALLEAVIIVLAVSFVSLGMRAGLVVALSIPLVMAIVFIFLDFLGISLQRISLGALVIALGLLVDDAMITVESMVSRIEAGDSKPVAGAFAYTSTAFPMLTGTLVTIAGFLPIGLAKSNVGQYTFSLFVVILVALITSWFVAVIFAPVIGVTVLPAIIKKKKKREESGPGRGMRAYIRVLTLCMRYRYITVGVTAVLFLLSLYGQNYMQRQFFPASDRTELMVTMLLPANSSIYATQTEVDRVAKIFEGDPDVDSYSVYVGGGAIRFYLPLDVQGDNDFTAQMVIVTKDLDARDRVEDKLTKAIADMGSVTGRVSRLELGPPVGWPVQYRVTARTIDQARSLAAEVAKIVRDSGLAVTVNTDWSEKYKSVRLAVNQDKARQVGLSSEDIANQLYTIHNGAVATQLRDSIYLIDVVARATDTDRLSLESLRTVQLSLPGGQSIPITEVATLSYALDEAYVWRRNRLPTVTVQADPGSGLEAPTVFTRLAPQIEAFAATMPEGAFIEDGGTLEKSDQSTGSVMAEVPIMLAVVLIVLMIQIQSFSRLALVLSVAPLGFIGVVVALLATGTPFGFIAILGVIALLGMVVRNSVILVDRIEFNHSQGMETWEAVLEATEHRLRPILLTAAAAILGMIPIMSDVFWGPMAYAIAGGLAGATLLTLLFLPALYVVWFRVTPPDHDAPKTAAPTAAPPAEAAAG</sequence>
<dbReference type="GO" id="GO:0042910">
    <property type="term" value="F:xenobiotic transmembrane transporter activity"/>
    <property type="evidence" value="ECO:0007669"/>
    <property type="project" value="TreeGrafter"/>
</dbReference>
<dbReference type="SUPFAM" id="SSF82693">
    <property type="entry name" value="Multidrug efflux transporter AcrB pore domain, PN1, PN2, PC1 and PC2 subdomains"/>
    <property type="match status" value="3"/>
</dbReference>
<feature type="transmembrane region" description="Helical" evidence="1">
    <location>
        <begin position="389"/>
        <end position="407"/>
    </location>
</feature>
<dbReference type="Pfam" id="PF00873">
    <property type="entry name" value="ACR_tran"/>
    <property type="match status" value="1"/>
</dbReference>
<gene>
    <name evidence="2" type="ORF">SAMN02982931_03955</name>
</gene>
<dbReference type="STRING" id="665467.SAMN02982931_03955"/>
<evidence type="ECO:0000313" key="3">
    <source>
        <dbReference type="Proteomes" id="UP000199071"/>
    </source>
</evidence>